<dbReference type="PANTHER" id="PTHR34385">
    <property type="entry name" value="D-ALANYL-D-ALANINE CARBOXYPEPTIDASE"/>
    <property type="match status" value="1"/>
</dbReference>
<dbReference type="InterPro" id="IPR009045">
    <property type="entry name" value="Zn_M74/Hedgehog-like"/>
</dbReference>
<accession>E0IAP9</accession>
<dbReference type="EMBL" id="AEDD01000007">
    <property type="protein sequence ID" value="EFM10453.1"/>
    <property type="molecule type" value="Genomic_DNA"/>
</dbReference>
<organism evidence="3 4">
    <name type="scientific">Paenibacillus curdlanolyticus YK9</name>
    <dbReference type="NCBI Taxonomy" id="717606"/>
    <lineage>
        <taxon>Bacteria</taxon>
        <taxon>Bacillati</taxon>
        <taxon>Bacillota</taxon>
        <taxon>Bacilli</taxon>
        <taxon>Bacillales</taxon>
        <taxon>Paenibacillaceae</taxon>
        <taxon>Paenibacillus</taxon>
    </lineage>
</organism>
<keyword evidence="1" id="KW-0472">Membrane</keyword>
<sequence>MQYNTMPQAPTRLSVKKSRRRRRFMLYLLLTFIVIIAAVLIDRQLSDMAKPRQLQIKTAQLHPIVRQQADELVRLAKKQGIRILITDGFRSAAEQDALYRKGRSDDGSIVTKAKGGQSYHNFGLAVDFALLKDDGSASWEMNADLNDNGKSDWQEVVAIAKSLHFEWGGDWDSFPDYPHLQMTFGYSIRELQRGADLSAMTLEDAE</sequence>
<keyword evidence="3" id="KW-0645">Protease</keyword>
<keyword evidence="3" id="KW-0378">Hydrolase</keyword>
<dbReference type="InterPro" id="IPR052179">
    <property type="entry name" value="DD-CPase-like"/>
</dbReference>
<dbReference type="Pfam" id="PF13539">
    <property type="entry name" value="Peptidase_M15_4"/>
    <property type="match status" value="1"/>
</dbReference>
<dbReference type="InterPro" id="IPR039561">
    <property type="entry name" value="Peptidase_M15C"/>
</dbReference>
<feature type="transmembrane region" description="Helical" evidence="1">
    <location>
        <begin position="24"/>
        <end position="41"/>
    </location>
</feature>
<feature type="domain" description="Peptidase M15C" evidence="2">
    <location>
        <begin position="112"/>
        <end position="182"/>
    </location>
</feature>
<dbReference type="SUPFAM" id="SSF55166">
    <property type="entry name" value="Hedgehog/DD-peptidase"/>
    <property type="match status" value="1"/>
</dbReference>
<evidence type="ECO:0000313" key="3">
    <source>
        <dbReference type="EMBL" id="EFM10453.1"/>
    </source>
</evidence>
<proteinExistence type="predicted"/>
<dbReference type="eggNOG" id="COG1876">
    <property type="taxonomic scope" value="Bacteria"/>
</dbReference>
<dbReference type="Proteomes" id="UP000005387">
    <property type="component" value="Unassembled WGS sequence"/>
</dbReference>
<dbReference type="Gene3D" id="3.30.1380.10">
    <property type="match status" value="1"/>
</dbReference>
<name>E0IAP9_9BACL</name>
<dbReference type="AlphaFoldDB" id="E0IAP9"/>
<keyword evidence="3" id="KW-0121">Carboxypeptidase</keyword>
<dbReference type="GO" id="GO:0004180">
    <property type="term" value="F:carboxypeptidase activity"/>
    <property type="evidence" value="ECO:0007669"/>
    <property type="project" value="UniProtKB-KW"/>
</dbReference>
<dbReference type="MEROPS" id="M15.A05"/>
<keyword evidence="4" id="KW-1185">Reference proteome</keyword>
<dbReference type="STRING" id="717606.PaecuDRAFT_2889"/>
<dbReference type="CDD" id="cd14845">
    <property type="entry name" value="L-Ala-D-Glu_peptidase_like"/>
    <property type="match status" value="1"/>
</dbReference>
<evidence type="ECO:0000259" key="2">
    <source>
        <dbReference type="Pfam" id="PF13539"/>
    </source>
</evidence>
<gene>
    <name evidence="3" type="ORF">PaecuDRAFT_2889</name>
</gene>
<dbReference type="PANTHER" id="PTHR34385:SF1">
    <property type="entry name" value="PEPTIDOGLYCAN L-ALANYL-D-GLUTAMATE ENDOPEPTIDASE CWLK"/>
    <property type="match status" value="1"/>
</dbReference>
<evidence type="ECO:0000256" key="1">
    <source>
        <dbReference type="SAM" id="Phobius"/>
    </source>
</evidence>
<protein>
    <submittedName>
        <fullName evidence="3">Peptidase M15B and M15C DD-carboxypeptidase VanY/endolysin</fullName>
    </submittedName>
</protein>
<keyword evidence="1" id="KW-0812">Transmembrane</keyword>
<keyword evidence="1" id="KW-1133">Transmembrane helix</keyword>
<evidence type="ECO:0000313" key="4">
    <source>
        <dbReference type="Proteomes" id="UP000005387"/>
    </source>
</evidence>
<dbReference type="RefSeq" id="WP_006038879.1">
    <property type="nucleotide sequence ID" value="NZ_AEDD01000007.1"/>
</dbReference>
<reference evidence="3 4" key="1">
    <citation type="submission" date="2010-07" db="EMBL/GenBank/DDBJ databases">
        <title>The draft genome of Paenibacillus curdlanolyticus YK9.</title>
        <authorList>
            <consortium name="US DOE Joint Genome Institute (JGI-PGF)"/>
            <person name="Lucas S."/>
            <person name="Copeland A."/>
            <person name="Lapidus A."/>
            <person name="Cheng J.-F."/>
            <person name="Bruce D."/>
            <person name="Goodwin L."/>
            <person name="Pitluck S."/>
            <person name="Land M.L."/>
            <person name="Hauser L."/>
            <person name="Chang Y.-J."/>
            <person name="Jeffries C."/>
            <person name="Anderson I.J."/>
            <person name="Johnson E."/>
            <person name="Loganathan U."/>
            <person name="Mulhopadhyay B."/>
            <person name="Kyrpides N."/>
            <person name="Woyke T.J."/>
        </authorList>
    </citation>
    <scope>NUCLEOTIDE SEQUENCE [LARGE SCALE GENOMIC DNA]</scope>
    <source>
        <strain evidence="3 4">YK9</strain>
    </source>
</reference>